<keyword evidence="1" id="KW-1133">Transmembrane helix</keyword>
<name>A0A1G9LG17_9FIRM</name>
<proteinExistence type="predicted"/>
<sequence>MENVFIFSKEHLIILLVFSIFMYICPRLTKNLLPYSYIVEKIICGLIILEIVFEQVSIVSMGGYNVLTSLPISASRFCAYICIAILFFKQYQLFNVFFSWSLVCSIGEIIFFQNIPYRFPNILHFLFIFSKAILIYANVYMVEVRKFKISKSAIKDNLIICFIYFTSIFVLNKFTNASYYYSFSNINYFSIISFIFLTTIIYIPILVFDRDNFNFKVKR</sequence>
<feature type="transmembrane region" description="Helical" evidence="1">
    <location>
        <begin position="122"/>
        <end position="142"/>
    </location>
</feature>
<dbReference type="STRING" id="1121325.SAMN04515677_102530"/>
<keyword evidence="1" id="KW-0812">Transmembrane</keyword>
<feature type="transmembrane region" description="Helical" evidence="1">
    <location>
        <begin position="42"/>
        <end position="64"/>
    </location>
</feature>
<feature type="transmembrane region" description="Helical" evidence="1">
    <location>
        <begin position="70"/>
        <end position="88"/>
    </location>
</feature>
<evidence type="ECO:0000313" key="2">
    <source>
        <dbReference type="EMBL" id="SDL60816.1"/>
    </source>
</evidence>
<gene>
    <name evidence="2" type="ORF">SAMN04515677_102530</name>
</gene>
<keyword evidence="1" id="KW-0472">Membrane</keyword>
<dbReference type="AlphaFoldDB" id="A0A1G9LG17"/>
<organism evidence="2 3">
    <name type="scientific">Romboutsia lituseburensis DSM 797</name>
    <dbReference type="NCBI Taxonomy" id="1121325"/>
    <lineage>
        <taxon>Bacteria</taxon>
        <taxon>Bacillati</taxon>
        <taxon>Bacillota</taxon>
        <taxon>Clostridia</taxon>
        <taxon>Peptostreptococcales</taxon>
        <taxon>Peptostreptococcaceae</taxon>
        <taxon>Romboutsia</taxon>
    </lineage>
</organism>
<feature type="transmembrane region" description="Helical" evidence="1">
    <location>
        <begin position="12"/>
        <end position="30"/>
    </location>
</feature>
<dbReference type="EMBL" id="FNGW01000002">
    <property type="protein sequence ID" value="SDL60816.1"/>
    <property type="molecule type" value="Genomic_DNA"/>
</dbReference>
<dbReference type="Proteomes" id="UP000199068">
    <property type="component" value="Unassembled WGS sequence"/>
</dbReference>
<feature type="transmembrane region" description="Helical" evidence="1">
    <location>
        <begin position="154"/>
        <end position="174"/>
    </location>
</feature>
<evidence type="ECO:0000256" key="1">
    <source>
        <dbReference type="SAM" id="Phobius"/>
    </source>
</evidence>
<feature type="transmembrane region" description="Helical" evidence="1">
    <location>
        <begin position="95"/>
        <end position="116"/>
    </location>
</feature>
<protein>
    <submittedName>
        <fullName evidence="2">Integral membrane protein (Intg_mem_TP0381)</fullName>
    </submittedName>
</protein>
<evidence type="ECO:0000313" key="3">
    <source>
        <dbReference type="Proteomes" id="UP000199068"/>
    </source>
</evidence>
<accession>A0A1G9LG17</accession>
<keyword evidence="3" id="KW-1185">Reference proteome</keyword>
<reference evidence="2 3" key="1">
    <citation type="submission" date="2016-10" db="EMBL/GenBank/DDBJ databases">
        <authorList>
            <person name="de Groot N.N."/>
        </authorList>
    </citation>
    <scope>NUCLEOTIDE SEQUENCE [LARGE SCALE GENOMIC DNA]</scope>
    <source>
        <strain evidence="2 3">DSM 797</strain>
    </source>
</reference>
<dbReference type="Pfam" id="PF14808">
    <property type="entry name" value="TMEM164"/>
    <property type="match status" value="1"/>
</dbReference>
<feature type="transmembrane region" description="Helical" evidence="1">
    <location>
        <begin position="186"/>
        <end position="208"/>
    </location>
</feature>
<dbReference type="RefSeq" id="WP_092724688.1">
    <property type="nucleotide sequence ID" value="NZ_FNGW01000002.1"/>
</dbReference>